<comment type="caution">
    <text evidence="12">The sequence shown here is derived from an EMBL/GenBank/DDBJ whole genome shotgun (WGS) entry which is preliminary data.</text>
</comment>
<evidence type="ECO:0000259" key="11">
    <source>
        <dbReference type="Pfam" id="PF07715"/>
    </source>
</evidence>
<evidence type="ECO:0000313" key="12">
    <source>
        <dbReference type="EMBL" id="MDO6420901.1"/>
    </source>
</evidence>
<dbReference type="InterPro" id="IPR039426">
    <property type="entry name" value="TonB-dep_rcpt-like"/>
</dbReference>
<comment type="similarity">
    <text evidence="8 9">Belongs to the TonB-dependent receptor family.</text>
</comment>
<dbReference type="Pfam" id="PF00593">
    <property type="entry name" value="TonB_dep_Rec_b-barrel"/>
    <property type="match status" value="1"/>
</dbReference>
<keyword evidence="4 8" id="KW-0812">Transmembrane</keyword>
<dbReference type="EMBL" id="JAUOPB010000001">
    <property type="protein sequence ID" value="MDO6420901.1"/>
    <property type="molecule type" value="Genomic_DNA"/>
</dbReference>
<dbReference type="InterPro" id="IPR037066">
    <property type="entry name" value="Plug_dom_sf"/>
</dbReference>
<evidence type="ECO:0000256" key="5">
    <source>
        <dbReference type="ARBA" id="ARBA00023077"/>
    </source>
</evidence>
<dbReference type="InterPro" id="IPR036942">
    <property type="entry name" value="Beta-barrel_TonB_sf"/>
</dbReference>
<dbReference type="Gene3D" id="2.170.130.10">
    <property type="entry name" value="TonB-dependent receptor, plug domain"/>
    <property type="match status" value="1"/>
</dbReference>
<evidence type="ECO:0000256" key="7">
    <source>
        <dbReference type="ARBA" id="ARBA00023237"/>
    </source>
</evidence>
<name>A0AAW7X2R6_9GAMM</name>
<evidence type="ECO:0000256" key="2">
    <source>
        <dbReference type="ARBA" id="ARBA00022448"/>
    </source>
</evidence>
<feature type="domain" description="TonB-dependent receptor-like beta-barrel" evidence="10">
    <location>
        <begin position="323"/>
        <end position="813"/>
    </location>
</feature>
<reference evidence="12" key="1">
    <citation type="submission" date="2023-07" db="EMBL/GenBank/DDBJ databases">
        <title>Genome content predicts the carbon catabolic preferences of heterotrophic bacteria.</title>
        <authorList>
            <person name="Gralka M."/>
        </authorList>
    </citation>
    <scope>NUCLEOTIDE SEQUENCE</scope>
    <source>
        <strain evidence="12">I3M17_2</strain>
    </source>
</reference>
<dbReference type="PANTHER" id="PTHR47234">
    <property type="match status" value="1"/>
</dbReference>
<comment type="subcellular location">
    <subcellularLocation>
        <location evidence="1 8">Cell outer membrane</location>
        <topology evidence="1 8">Multi-pass membrane protein</topology>
    </subcellularLocation>
</comment>
<protein>
    <submittedName>
        <fullName evidence="12">TonB-dependent receptor</fullName>
    </submittedName>
</protein>
<evidence type="ECO:0000313" key="13">
    <source>
        <dbReference type="Proteomes" id="UP001169760"/>
    </source>
</evidence>
<evidence type="ECO:0000256" key="4">
    <source>
        <dbReference type="ARBA" id="ARBA00022692"/>
    </source>
</evidence>
<keyword evidence="7 8" id="KW-0998">Cell outer membrane</keyword>
<evidence type="ECO:0000256" key="9">
    <source>
        <dbReference type="RuleBase" id="RU003357"/>
    </source>
</evidence>
<dbReference type="InterPro" id="IPR000531">
    <property type="entry name" value="Beta-barrel_TonB"/>
</dbReference>
<dbReference type="PANTHER" id="PTHR47234:SF3">
    <property type="entry name" value="SECRETIN_TONB SHORT N-TERMINAL DOMAIN-CONTAINING PROTEIN"/>
    <property type="match status" value="1"/>
</dbReference>
<feature type="domain" description="TonB-dependent receptor plug" evidence="11">
    <location>
        <begin position="62"/>
        <end position="183"/>
    </location>
</feature>
<accession>A0AAW7X2R6</accession>
<dbReference type="AlphaFoldDB" id="A0AAW7X2R6"/>
<proteinExistence type="inferred from homology"/>
<dbReference type="Gene3D" id="2.40.170.20">
    <property type="entry name" value="TonB-dependent receptor, beta-barrel domain"/>
    <property type="match status" value="1"/>
</dbReference>
<dbReference type="PROSITE" id="PS52016">
    <property type="entry name" value="TONB_DEPENDENT_REC_3"/>
    <property type="match status" value="1"/>
</dbReference>
<evidence type="ECO:0000259" key="10">
    <source>
        <dbReference type="Pfam" id="PF00593"/>
    </source>
</evidence>
<keyword evidence="5 9" id="KW-0798">TonB box</keyword>
<dbReference type="GO" id="GO:0009279">
    <property type="term" value="C:cell outer membrane"/>
    <property type="evidence" value="ECO:0007669"/>
    <property type="project" value="UniProtKB-SubCell"/>
</dbReference>
<keyword evidence="3 8" id="KW-1134">Transmembrane beta strand</keyword>
<sequence length="870" mass="93799">MKTLNNQKTPRLKSFHRKKISTIVGLMCGSLLVSDIAAAQEKPVGPIEEVYIVGSRALGRTAEDLPVPVDVLSADSLEKTGQTEVGRMLQMTAPSFNFSSSSVSDGTDALRPATLRGLGPDQTLVLINGKRRHQASLIHINTSVGRGTAGTDLNAIPAASIQRIEVLRDGAAAQYGSDAIAGIINIVLKDDNEAGSVSASYGQYYEGDGQTLNLNANKGFNLGDTGYLNITGNFRDRGNTNRAAPQAGCLYGGCEDTDDNGYLEPAPGNEALEVSGPARNGFRIGDADSQQVALVLNAGMELGAGELYGFITYSQRENESGAFYRNPTGSNGVDDALLSDGLNPADTDGFLPLIYSEIGDLSFNIGYTLEFDNDASLDLSYTRGANQIDYTTKNSANYSYANYLQFDEGLSDSEIRSQIPREAYAYGLELSLETINLNFTKQFSRFNFAAGAEVRTDEFKIKAGDEYSYRDYDTDPDTGDALYAQDAGGSIQGFNGISPESEVSESRNVMSLYVDGEYEATDDWIVSAAMRFDEYDGFGNTINYKLASKYTLTDSFTVRGSLSTGFRAPSMQQLYFNNISTQIRDAGAVTVGTFRNDSPAVRALGVPELKEEESTNMSIGFIASITPEWNITADFYSIKIDDRIAISNQLSADDDPGDGALTAALEESGAAAAQFFLNGANTETTGVDIVSTYSGIDFLSGNLDITFAANFTETEVTSIYVPSSGALAAVNPSVVFSAQDISIVEEWQPKDRIILSGDYMIGDISVNLAFNRYGEYTVLDSTSQTYGSEWLTDLRIGYAISDNMDIYFMANNLFDVTPGETTNTGSRGGLFESAPGAEDMASDTVFRYSRRSAPFGFNGGFYSAGINYRF</sequence>
<evidence type="ECO:0000256" key="1">
    <source>
        <dbReference type="ARBA" id="ARBA00004571"/>
    </source>
</evidence>
<keyword evidence="12" id="KW-0675">Receptor</keyword>
<dbReference type="Pfam" id="PF07715">
    <property type="entry name" value="Plug"/>
    <property type="match status" value="1"/>
</dbReference>
<dbReference type="Proteomes" id="UP001169760">
    <property type="component" value="Unassembled WGS sequence"/>
</dbReference>
<evidence type="ECO:0000256" key="8">
    <source>
        <dbReference type="PROSITE-ProRule" id="PRU01360"/>
    </source>
</evidence>
<evidence type="ECO:0000256" key="3">
    <source>
        <dbReference type="ARBA" id="ARBA00022452"/>
    </source>
</evidence>
<evidence type="ECO:0000256" key="6">
    <source>
        <dbReference type="ARBA" id="ARBA00023136"/>
    </source>
</evidence>
<keyword evidence="2 8" id="KW-0813">Transport</keyword>
<dbReference type="RefSeq" id="WP_303490016.1">
    <property type="nucleotide sequence ID" value="NZ_JAUOPB010000001.1"/>
</dbReference>
<gene>
    <name evidence="12" type="ORF">Q4521_00295</name>
</gene>
<keyword evidence="6 8" id="KW-0472">Membrane</keyword>
<dbReference type="SUPFAM" id="SSF56935">
    <property type="entry name" value="Porins"/>
    <property type="match status" value="1"/>
</dbReference>
<dbReference type="InterPro" id="IPR012910">
    <property type="entry name" value="Plug_dom"/>
</dbReference>
<organism evidence="12 13">
    <name type="scientific">Saccharophagus degradans</name>
    <dbReference type="NCBI Taxonomy" id="86304"/>
    <lineage>
        <taxon>Bacteria</taxon>
        <taxon>Pseudomonadati</taxon>
        <taxon>Pseudomonadota</taxon>
        <taxon>Gammaproteobacteria</taxon>
        <taxon>Cellvibrionales</taxon>
        <taxon>Cellvibrionaceae</taxon>
        <taxon>Saccharophagus</taxon>
    </lineage>
</organism>